<feature type="domain" description="Pyridoxamine kinase/Phosphomethylpyrimidine kinase" evidence="2">
    <location>
        <begin position="15"/>
        <end position="90"/>
    </location>
</feature>
<dbReference type="GO" id="GO:0008902">
    <property type="term" value="F:hydroxymethylpyrimidine kinase activity"/>
    <property type="evidence" value="ECO:0007669"/>
    <property type="project" value="TreeGrafter"/>
</dbReference>
<dbReference type="CDD" id="cd00564">
    <property type="entry name" value="TMP_TenI"/>
    <property type="match status" value="1"/>
</dbReference>
<dbReference type="InterPro" id="IPR022998">
    <property type="entry name" value="ThiamineP_synth_TenI"/>
</dbReference>
<dbReference type="InterPro" id="IPR013785">
    <property type="entry name" value="Aldolase_TIM"/>
</dbReference>
<keyword evidence="4" id="KW-1185">Reference proteome</keyword>
<dbReference type="SUPFAM" id="SSF51391">
    <property type="entry name" value="Thiamin phosphate synthase"/>
    <property type="match status" value="1"/>
</dbReference>
<dbReference type="EMBL" id="JAAGAX010000003">
    <property type="protein sequence ID" value="KAF2319860.1"/>
    <property type="molecule type" value="Genomic_DNA"/>
</dbReference>
<dbReference type="InterPro" id="IPR036206">
    <property type="entry name" value="ThiamineP_synth_sf"/>
</dbReference>
<dbReference type="Proteomes" id="UP000467840">
    <property type="component" value="Chromosome 10"/>
</dbReference>
<dbReference type="InterPro" id="IPR029056">
    <property type="entry name" value="Ribokinase-like"/>
</dbReference>
<dbReference type="Pfam" id="PF02581">
    <property type="entry name" value="TMP-TENI"/>
    <property type="match status" value="1"/>
</dbReference>
<evidence type="ECO:0000259" key="1">
    <source>
        <dbReference type="Pfam" id="PF02581"/>
    </source>
</evidence>
<accession>A0A6A6N2H7</accession>
<dbReference type="GO" id="GO:0008972">
    <property type="term" value="F:phosphomethylpyrimidine kinase activity"/>
    <property type="evidence" value="ECO:0007669"/>
    <property type="project" value="TreeGrafter"/>
</dbReference>
<dbReference type="AlphaFoldDB" id="A0A6A6N2H7"/>
<evidence type="ECO:0000313" key="4">
    <source>
        <dbReference type="Proteomes" id="UP000467840"/>
    </source>
</evidence>
<name>A0A6A6N2H7_HEVBR</name>
<dbReference type="Pfam" id="PF08543">
    <property type="entry name" value="Phos_pyr_kin"/>
    <property type="match status" value="2"/>
</dbReference>
<feature type="domain" description="Pyridoxamine kinase/Phosphomethylpyrimidine kinase" evidence="2">
    <location>
        <begin position="91"/>
        <end position="157"/>
    </location>
</feature>
<dbReference type="GO" id="GO:0009228">
    <property type="term" value="P:thiamine biosynthetic process"/>
    <property type="evidence" value="ECO:0007669"/>
    <property type="project" value="UniProtKB-KW"/>
</dbReference>
<reference evidence="3 4" key="1">
    <citation type="journal article" date="2020" name="Mol. Plant">
        <title>The Chromosome-Based Rubber Tree Genome Provides New Insights into Spurge Genome Evolution and Rubber Biosynthesis.</title>
        <authorList>
            <person name="Liu J."/>
            <person name="Shi C."/>
            <person name="Shi C.C."/>
            <person name="Li W."/>
            <person name="Zhang Q.J."/>
            <person name="Zhang Y."/>
            <person name="Li K."/>
            <person name="Lu H.F."/>
            <person name="Shi C."/>
            <person name="Zhu S.T."/>
            <person name="Xiao Z.Y."/>
            <person name="Nan H."/>
            <person name="Yue Y."/>
            <person name="Zhu X.G."/>
            <person name="Wu Y."/>
            <person name="Hong X.N."/>
            <person name="Fan G.Y."/>
            <person name="Tong Y."/>
            <person name="Zhang D."/>
            <person name="Mao C.L."/>
            <person name="Liu Y.L."/>
            <person name="Hao S.J."/>
            <person name="Liu W.Q."/>
            <person name="Lv M.Q."/>
            <person name="Zhang H.B."/>
            <person name="Liu Y."/>
            <person name="Hu-Tang G.R."/>
            <person name="Wang J.P."/>
            <person name="Wang J.H."/>
            <person name="Sun Y.H."/>
            <person name="Ni S.B."/>
            <person name="Chen W.B."/>
            <person name="Zhang X.C."/>
            <person name="Jiao Y.N."/>
            <person name="Eichler E.E."/>
            <person name="Li G.H."/>
            <person name="Liu X."/>
            <person name="Gao L.Z."/>
        </authorList>
    </citation>
    <scope>NUCLEOTIDE SEQUENCE [LARGE SCALE GENOMIC DNA]</scope>
    <source>
        <strain evidence="4">cv. GT1</strain>
        <tissue evidence="3">Leaf</tissue>
    </source>
</reference>
<sequence>MASCGILFSSSIFNKGVNIVPQDFVEQLKSVLSDMQVDVVKTGLLPSIDIVKILNQSLRKFPVRGSFGGGPVMVSTSGDVLAGPSILSSFRNILVKGGDLPDSLDAVDIFFDGKDYHELRSPRIKTRNTHGTGCTLASCIAAELAKVAKRYVETALEYSKDIFIGNGRQGPFDHLLRLTNSICSGRQQTFNPSDLFLYAVTDSQMNKKWGRSMVDAIKAAIEGGATIVQLREKDAETREFLDMAKACLEICRSHGVPLLIDDRVDVALACDADGVHVGSVMETGVSNLEGVAVVSALFDKESVLAETRNLHAILTEAASQVK</sequence>
<dbReference type="InterPro" id="IPR013749">
    <property type="entry name" value="PM/HMP-P_kinase-1"/>
</dbReference>
<feature type="domain" description="Thiamine phosphate synthase/TenI" evidence="1">
    <location>
        <begin position="197"/>
        <end position="279"/>
    </location>
</feature>
<dbReference type="Gene3D" id="3.20.20.70">
    <property type="entry name" value="Aldolase class I"/>
    <property type="match status" value="1"/>
</dbReference>
<organism evidence="3 4">
    <name type="scientific">Hevea brasiliensis</name>
    <name type="common">Para rubber tree</name>
    <name type="synonym">Siphonia brasiliensis</name>
    <dbReference type="NCBI Taxonomy" id="3981"/>
    <lineage>
        <taxon>Eukaryota</taxon>
        <taxon>Viridiplantae</taxon>
        <taxon>Streptophyta</taxon>
        <taxon>Embryophyta</taxon>
        <taxon>Tracheophyta</taxon>
        <taxon>Spermatophyta</taxon>
        <taxon>Magnoliopsida</taxon>
        <taxon>eudicotyledons</taxon>
        <taxon>Gunneridae</taxon>
        <taxon>Pentapetalae</taxon>
        <taxon>rosids</taxon>
        <taxon>fabids</taxon>
        <taxon>Malpighiales</taxon>
        <taxon>Euphorbiaceae</taxon>
        <taxon>Crotonoideae</taxon>
        <taxon>Micrandreae</taxon>
        <taxon>Hevea</taxon>
    </lineage>
</organism>
<comment type="caution">
    <text evidence="3">The sequence shown here is derived from an EMBL/GenBank/DDBJ whole genome shotgun (WGS) entry which is preliminary data.</text>
</comment>
<dbReference type="PANTHER" id="PTHR20858:SF17">
    <property type="entry name" value="HYDROXYMETHYLPYRIMIDINE_PHOSPHOMETHYLPYRIMIDINE KINASE THI20-RELATED"/>
    <property type="match status" value="1"/>
</dbReference>
<gene>
    <name evidence="3" type="ORF">GH714_019753</name>
</gene>
<dbReference type="SUPFAM" id="SSF53613">
    <property type="entry name" value="Ribokinase-like"/>
    <property type="match status" value="1"/>
</dbReference>
<protein>
    <submittedName>
        <fullName evidence="3">Uncharacterized protein</fullName>
    </submittedName>
</protein>
<proteinExistence type="predicted"/>
<dbReference type="GO" id="GO:0009507">
    <property type="term" value="C:chloroplast"/>
    <property type="evidence" value="ECO:0007669"/>
    <property type="project" value="TreeGrafter"/>
</dbReference>
<dbReference type="Gene3D" id="3.40.1190.20">
    <property type="match status" value="2"/>
</dbReference>
<evidence type="ECO:0000313" key="3">
    <source>
        <dbReference type="EMBL" id="KAF2319860.1"/>
    </source>
</evidence>
<evidence type="ECO:0000259" key="2">
    <source>
        <dbReference type="Pfam" id="PF08543"/>
    </source>
</evidence>
<dbReference type="PANTHER" id="PTHR20858">
    <property type="entry name" value="PHOSPHOMETHYLPYRIMIDINE KINASE"/>
    <property type="match status" value="1"/>
</dbReference>